<protein>
    <submittedName>
        <fullName evidence="9">D-alanine--poly(Phosphoribitol) ligase subunit 1</fullName>
    </submittedName>
</protein>
<dbReference type="OrthoDB" id="9778383at2"/>
<dbReference type="GO" id="GO:0005524">
    <property type="term" value="F:ATP binding"/>
    <property type="evidence" value="ECO:0007669"/>
    <property type="project" value="UniProtKB-KW"/>
</dbReference>
<dbReference type="Gene3D" id="3.30.300.30">
    <property type="match status" value="1"/>
</dbReference>
<dbReference type="PROSITE" id="PS00455">
    <property type="entry name" value="AMP_BINDING"/>
    <property type="match status" value="1"/>
</dbReference>
<reference evidence="10" key="1">
    <citation type="submission" date="2016-10" db="EMBL/GenBank/DDBJ databases">
        <authorList>
            <person name="Varghese N."/>
            <person name="Submissions S."/>
        </authorList>
    </citation>
    <scope>NUCLEOTIDE SEQUENCE [LARGE SCALE GENOMIC DNA]</scope>
    <source>
        <strain evidence="10">DSM 8344</strain>
    </source>
</reference>
<dbReference type="Pfam" id="PF00501">
    <property type="entry name" value="AMP-binding"/>
    <property type="match status" value="1"/>
</dbReference>
<evidence type="ECO:0000256" key="3">
    <source>
        <dbReference type="ARBA" id="ARBA00022741"/>
    </source>
</evidence>
<dbReference type="Pfam" id="PF13193">
    <property type="entry name" value="AMP-binding_C"/>
    <property type="match status" value="1"/>
</dbReference>
<keyword evidence="10" id="KW-1185">Reference proteome</keyword>
<evidence type="ECO:0000256" key="6">
    <source>
        <dbReference type="ARBA" id="ARBA00061336"/>
    </source>
</evidence>
<gene>
    <name evidence="9" type="ORF">SAMN05443529_10332</name>
</gene>
<evidence type="ECO:0000259" key="8">
    <source>
        <dbReference type="Pfam" id="PF13193"/>
    </source>
</evidence>
<dbReference type="Proteomes" id="UP000198656">
    <property type="component" value="Unassembled WGS sequence"/>
</dbReference>
<proteinExistence type="inferred from homology"/>
<organism evidence="9 10">
    <name type="scientific">Desulfosporosinus hippei DSM 8344</name>
    <dbReference type="NCBI Taxonomy" id="1121419"/>
    <lineage>
        <taxon>Bacteria</taxon>
        <taxon>Bacillati</taxon>
        <taxon>Bacillota</taxon>
        <taxon>Clostridia</taxon>
        <taxon>Eubacteriales</taxon>
        <taxon>Desulfitobacteriaceae</taxon>
        <taxon>Desulfosporosinus</taxon>
    </lineage>
</organism>
<dbReference type="EMBL" id="FNCP01000003">
    <property type="protein sequence ID" value="SDG42773.1"/>
    <property type="molecule type" value="Genomic_DNA"/>
</dbReference>
<dbReference type="InterPro" id="IPR000873">
    <property type="entry name" value="AMP-dep_synth/lig_dom"/>
</dbReference>
<keyword evidence="1" id="KW-0963">Cytoplasm</keyword>
<evidence type="ECO:0000256" key="4">
    <source>
        <dbReference type="ARBA" id="ARBA00022840"/>
    </source>
</evidence>
<accession>A0A1G7U5P6</accession>
<keyword evidence="4" id="KW-0067">ATP-binding</keyword>
<dbReference type="FunFam" id="3.30.300.30:FF:000012">
    <property type="entry name" value="D-alanine--D-alanyl carrier protein ligase"/>
    <property type="match status" value="1"/>
</dbReference>
<evidence type="ECO:0000256" key="1">
    <source>
        <dbReference type="ARBA" id="ARBA00022490"/>
    </source>
</evidence>
<evidence type="ECO:0000313" key="9">
    <source>
        <dbReference type="EMBL" id="SDG42773.1"/>
    </source>
</evidence>
<dbReference type="InterPro" id="IPR042099">
    <property type="entry name" value="ANL_N_sf"/>
</dbReference>
<evidence type="ECO:0000259" key="7">
    <source>
        <dbReference type="Pfam" id="PF00501"/>
    </source>
</evidence>
<keyword evidence="3" id="KW-0547">Nucleotide-binding</keyword>
<feature type="domain" description="AMP-binding enzyme C-terminal" evidence="8">
    <location>
        <begin position="442"/>
        <end position="520"/>
    </location>
</feature>
<name>A0A1G7U5P6_9FIRM</name>
<keyword evidence="2 9" id="KW-0436">Ligase</keyword>
<evidence type="ECO:0000313" key="10">
    <source>
        <dbReference type="Proteomes" id="UP000198656"/>
    </source>
</evidence>
<comment type="function">
    <text evidence="5">Catalyzes the first step in the D-alanylation of lipoteichoic acid (LTA), the activation of D-alanine and its transfer onto the D-alanyl carrier protein (Dcp) DltC. In an ATP-dependent two-step reaction, forms a high energy D-alanyl-AMP intermediate, followed by transfer of the D-alanyl residue as a thiol ester to the phosphopantheinyl prosthetic group of the Dcp. D-alanylation of LTA plays an important role in modulating the properties of the cell wall in Gram-positive bacteria, influencing the net charge of the cell wall.</text>
</comment>
<dbReference type="InterPro" id="IPR044507">
    <property type="entry name" value="DltA-like"/>
</dbReference>
<evidence type="ECO:0000256" key="2">
    <source>
        <dbReference type="ARBA" id="ARBA00022598"/>
    </source>
</evidence>
<dbReference type="AlphaFoldDB" id="A0A1G7U5P6"/>
<dbReference type="Gene3D" id="3.40.50.12780">
    <property type="entry name" value="N-terminal domain of ligase-like"/>
    <property type="match status" value="1"/>
</dbReference>
<dbReference type="SUPFAM" id="SSF56801">
    <property type="entry name" value="Acetyl-CoA synthetase-like"/>
    <property type="match status" value="1"/>
</dbReference>
<dbReference type="InterPro" id="IPR020845">
    <property type="entry name" value="AMP-binding_CS"/>
</dbReference>
<dbReference type="RefSeq" id="WP_092330039.1">
    <property type="nucleotide sequence ID" value="NZ_FNCP01000003.1"/>
</dbReference>
<dbReference type="InterPro" id="IPR045851">
    <property type="entry name" value="AMP-bd_C_sf"/>
</dbReference>
<dbReference type="CDD" id="cd05945">
    <property type="entry name" value="DltA"/>
    <property type="match status" value="1"/>
</dbReference>
<dbReference type="PANTHER" id="PTHR45398">
    <property type="match status" value="1"/>
</dbReference>
<dbReference type="STRING" id="1121419.SAMN05443529_10332"/>
<dbReference type="GO" id="GO:0016874">
    <property type="term" value="F:ligase activity"/>
    <property type="evidence" value="ECO:0007669"/>
    <property type="project" value="UniProtKB-KW"/>
</dbReference>
<sequence>MLSEKIQEWSIRCPERAAHCQGDNVLTYAALESSANSGAVWLHELSLKQGIPRQTPVVVYGHKENEMLVLFMACVRAGHPYIPVDSSVPQERLWQIIEASGARVVLSPQIVPRGNDAPKVLIEEMISLQGQDSILKGYQREVPHSAWQVELDEVYYIIFTSGSTGVPKGVQITLGALESFLNWVNTGFQPEEMQEVFLNQAPFSFDLSVMDLYMSLSTGGTLWSVDKDQIAHPKELFASLAASKTSYWVSTPSFAEVCLMDPSFNATLLPMIKRFLFCGEILTHDCATKLNQRFPQAQVENLYGPTEATVAVTNLTISPEILNTFNPLPVGRVKPDAQVLICNSDQLSAAITAEAGVLHHRPEVLTEGEAGELVIAGPNVSVGYLNNPVQTAKAFFSWQEKGQTWNAYRTGDSGLFKAGFLFYQGRLDFQIKLHGYRIELGEIEENLRRNPLVDNAVVLPIERRGKVEYLQAFVTVSKPVEDEFKETLALKEDLRGRLPEYMIPRRFKFLAAMPITPNGKADRRALLGGL</sequence>
<feature type="domain" description="AMP-dependent synthetase/ligase" evidence="7">
    <location>
        <begin position="9"/>
        <end position="385"/>
    </location>
</feature>
<dbReference type="InterPro" id="IPR025110">
    <property type="entry name" value="AMP-bd_C"/>
</dbReference>
<dbReference type="NCBIfam" id="NF003417">
    <property type="entry name" value="PRK04813.1"/>
    <property type="match status" value="1"/>
</dbReference>
<comment type="similarity">
    <text evidence="6">Belongs to the ATP-dependent AMP-binding enzyme family. DltA subfamily.</text>
</comment>
<evidence type="ECO:0000256" key="5">
    <source>
        <dbReference type="ARBA" id="ARBA00054605"/>
    </source>
</evidence>
<dbReference type="PANTHER" id="PTHR45398:SF1">
    <property type="entry name" value="ENZYME, PUTATIVE (JCVI)-RELATED"/>
    <property type="match status" value="1"/>
</dbReference>